<comment type="caution">
    <text evidence="3">The sequence shown here is derived from an EMBL/GenBank/DDBJ whole genome shotgun (WGS) entry which is preliminary data.</text>
</comment>
<dbReference type="RefSeq" id="WP_199708223.1">
    <property type="nucleotide sequence ID" value="NZ_JAEMNV010000012.1"/>
</dbReference>
<dbReference type="AlphaFoldDB" id="A0A934NWR8"/>
<dbReference type="EMBL" id="JAEMNV010000012">
    <property type="protein sequence ID" value="MBJ8342575.1"/>
    <property type="molecule type" value="Genomic_DNA"/>
</dbReference>
<dbReference type="GO" id="GO:0005975">
    <property type="term" value="P:carbohydrate metabolic process"/>
    <property type="evidence" value="ECO:0007669"/>
    <property type="project" value="UniProtKB-ARBA"/>
</dbReference>
<proteinExistence type="predicted"/>
<protein>
    <submittedName>
        <fullName evidence="3">Glycoprotein</fullName>
    </submittedName>
</protein>
<feature type="signal peptide" evidence="2">
    <location>
        <begin position="1"/>
        <end position="31"/>
    </location>
</feature>
<evidence type="ECO:0000256" key="1">
    <source>
        <dbReference type="SAM" id="Phobius"/>
    </source>
</evidence>
<dbReference type="InterPro" id="IPR013783">
    <property type="entry name" value="Ig-like_fold"/>
</dbReference>
<name>A0A934NWR8_9NOCA</name>
<feature type="transmembrane region" description="Helical" evidence="1">
    <location>
        <begin position="770"/>
        <end position="790"/>
    </location>
</feature>
<keyword evidence="2" id="KW-0732">Signal</keyword>
<gene>
    <name evidence="3" type="ORF">JGU71_27170</name>
</gene>
<evidence type="ECO:0000313" key="4">
    <source>
        <dbReference type="Proteomes" id="UP000655868"/>
    </source>
</evidence>
<keyword evidence="1" id="KW-1133">Transmembrane helix</keyword>
<feature type="chain" id="PRO_5038941315" evidence="2">
    <location>
        <begin position="32"/>
        <end position="812"/>
    </location>
</feature>
<reference evidence="3" key="1">
    <citation type="submission" date="2020-12" db="EMBL/GenBank/DDBJ databases">
        <title>Antrihabitans popcorni sp. nov. and Antrihabitans auranticaus sp. nov., isolated from a larva cave.</title>
        <authorList>
            <person name="Lee S.D."/>
            <person name="Kim I.S."/>
        </authorList>
    </citation>
    <scope>NUCLEOTIDE SEQUENCE</scope>
    <source>
        <strain evidence="3">YC3-6</strain>
    </source>
</reference>
<evidence type="ECO:0000256" key="2">
    <source>
        <dbReference type="SAM" id="SignalP"/>
    </source>
</evidence>
<keyword evidence="1" id="KW-0812">Transmembrane</keyword>
<keyword evidence="4" id="KW-1185">Reference proteome</keyword>
<dbReference type="Proteomes" id="UP000655868">
    <property type="component" value="Unassembled WGS sequence"/>
</dbReference>
<organism evidence="3 4">
    <name type="scientific">Antrihabitans stalagmiti</name>
    <dbReference type="NCBI Taxonomy" id="2799499"/>
    <lineage>
        <taxon>Bacteria</taxon>
        <taxon>Bacillati</taxon>
        <taxon>Actinomycetota</taxon>
        <taxon>Actinomycetes</taxon>
        <taxon>Mycobacteriales</taxon>
        <taxon>Nocardiaceae</taxon>
        <taxon>Antrihabitans</taxon>
    </lineage>
</organism>
<dbReference type="Gene3D" id="2.60.40.10">
    <property type="entry name" value="Immunoglobulins"/>
    <property type="match status" value="1"/>
</dbReference>
<accession>A0A934NWR8</accession>
<evidence type="ECO:0000313" key="3">
    <source>
        <dbReference type="EMBL" id="MBJ8342575.1"/>
    </source>
</evidence>
<sequence length="812" mass="85005">MTRWRKQSRIATALLASAALALGPAAATAIAVPGNSEPGIQAPGTEQPLTDRAPRFLELSVDSVSPSSVTTTSDSTVSVSATVTNVGDRPVDDINVRMQRAAAVATSAELRTSLRLDQYNFDIVGDFVTVADRLGAGQKKTFTLTMPLRAAQPGPDAPPNLGISQPGIYPFLLNVNGAPEFGDEARLDDARFLLPVLGVPPDPTASDPAADDARAVAPSTATPVATTLLWPLADRPRLVAGIPGSLDQRVRLVDDDLATSLRKDGRLGQLVSALEFATGPSADDGRRLRDSTCIAVDPDLLITVSNMARGYLVLENPDDPTGPTRDGTGAAAAAEWLEQLRTIATEMCTLAMPFAQVDVPAVAALNDSEITASAITAPADIVDGILGATSVRGVTWPDAGTIDDDTGMFVRSLGTTTVVVAGNAVDGNTEDVTAQPDLVRIPTAVPPSAPANTPDAPANTEPLHAATFDISAATALAAVGAQPQTPSFTPAKARYDLEDDSREARLQDALGAISWSALTPQPNRPRSMLLVPPQQWTADGNEAAAILSAVTTLLRSGLATPRSFTDLLGRPADLRPFALTYPQQAVDDSVPESIRSSAGSQAASVTALLGALVEDPQSELTPRLFGAPLREDLLRAMSLSGRRDDGRSAAEAAAQARLSQSRQSVDAMFRSVTVLSPGGVYTLASEQSPLLLVARNDLPVGIRVRLRIDAPPEMKITDIGEQQLPPRGSRPLQVPAEVSDTRNLFVDVALTTPGGHDLGEPTTVSVRSNAYGQALAIITGCAGALLLLLAGRRLLHRFRGQPDPADEGFERS</sequence>
<keyword evidence="1" id="KW-0472">Membrane</keyword>